<reference evidence="3 4" key="1">
    <citation type="journal article" date="2018" name="Nat. Ecol. Evol.">
        <title>Pezizomycetes genomes reveal the molecular basis of ectomycorrhizal truffle lifestyle.</title>
        <authorList>
            <person name="Murat C."/>
            <person name="Payen T."/>
            <person name="Noel B."/>
            <person name="Kuo A."/>
            <person name="Morin E."/>
            <person name="Chen J."/>
            <person name="Kohler A."/>
            <person name="Krizsan K."/>
            <person name="Balestrini R."/>
            <person name="Da Silva C."/>
            <person name="Montanini B."/>
            <person name="Hainaut M."/>
            <person name="Levati E."/>
            <person name="Barry K.W."/>
            <person name="Belfiori B."/>
            <person name="Cichocki N."/>
            <person name="Clum A."/>
            <person name="Dockter R.B."/>
            <person name="Fauchery L."/>
            <person name="Guy J."/>
            <person name="Iotti M."/>
            <person name="Le Tacon F."/>
            <person name="Lindquist E.A."/>
            <person name="Lipzen A."/>
            <person name="Malagnac F."/>
            <person name="Mello A."/>
            <person name="Molinier V."/>
            <person name="Miyauchi S."/>
            <person name="Poulain J."/>
            <person name="Riccioni C."/>
            <person name="Rubini A."/>
            <person name="Sitrit Y."/>
            <person name="Splivallo R."/>
            <person name="Traeger S."/>
            <person name="Wang M."/>
            <person name="Zifcakova L."/>
            <person name="Wipf D."/>
            <person name="Zambonelli A."/>
            <person name="Paolocci F."/>
            <person name="Nowrousian M."/>
            <person name="Ottonello S."/>
            <person name="Baldrian P."/>
            <person name="Spatafora J.W."/>
            <person name="Henrissat B."/>
            <person name="Nagy L.G."/>
            <person name="Aury J.M."/>
            <person name="Wincker P."/>
            <person name="Grigoriev I.V."/>
            <person name="Bonfante P."/>
            <person name="Martin F.M."/>
        </authorList>
    </citation>
    <scope>NUCLEOTIDE SEQUENCE [LARGE SCALE GENOMIC DNA]</scope>
    <source>
        <strain evidence="3 4">120613-1</strain>
    </source>
</reference>
<keyword evidence="4" id="KW-1185">Reference proteome</keyword>
<feature type="chain" id="PRO_5018212751" description="Ig-like domain-containing protein" evidence="1">
    <location>
        <begin position="23"/>
        <end position="176"/>
    </location>
</feature>
<gene>
    <name evidence="3" type="ORF">L873DRAFT_1794775</name>
</gene>
<evidence type="ECO:0000313" key="4">
    <source>
        <dbReference type="Proteomes" id="UP000276215"/>
    </source>
</evidence>
<feature type="domain" description="Ig-like" evidence="2">
    <location>
        <begin position="49"/>
        <end position="128"/>
    </location>
</feature>
<sequence>MFILKLTLLALALLAFATSVLAHPPPPPFPKTASPEALAALEIINDLTPKFLMNITFTDEATMQNVTAKASYICDTTGGSPSVFWVREVSSQLRSTYKWSMCQQRNPWGSRRTKLLGLGDAAVSICTVRALTWTWCDAVGYAAIGSRVIVLGMDWRGGRFFFEDFPPTEIAVHKNH</sequence>
<accession>A0A3N4J3A5</accession>
<name>A0A3N4J3A5_9PEZI</name>
<dbReference type="Proteomes" id="UP000276215">
    <property type="component" value="Unassembled WGS sequence"/>
</dbReference>
<dbReference type="PROSITE" id="PS50835">
    <property type="entry name" value="IG_LIKE"/>
    <property type="match status" value="1"/>
</dbReference>
<dbReference type="InterPro" id="IPR007110">
    <property type="entry name" value="Ig-like_dom"/>
</dbReference>
<dbReference type="EMBL" id="ML120492">
    <property type="protein sequence ID" value="RPA91588.1"/>
    <property type="molecule type" value="Genomic_DNA"/>
</dbReference>
<dbReference type="OrthoDB" id="5344540at2759"/>
<feature type="signal peptide" evidence="1">
    <location>
        <begin position="1"/>
        <end position="22"/>
    </location>
</feature>
<evidence type="ECO:0000259" key="2">
    <source>
        <dbReference type="PROSITE" id="PS50835"/>
    </source>
</evidence>
<dbReference type="AlphaFoldDB" id="A0A3N4J3A5"/>
<evidence type="ECO:0000256" key="1">
    <source>
        <dbReference type="SAM" id="SignalP"/>
    </source>
</evidence>
<organism evidence="3 4">
    <name type="scientific">Choiromyces venosus 120613-1</name>
    <dbReference type="NCBI Taxonomy" id="1336337"/>
    <lineage>
        <taxon>Eukaryota</taxon>
        <taxon>Fungi</taxon>
        <taxon>Dikarya</taxon>
        <taxon>Ascomycota</taxon>
        <taxon>Pezizomycotina</taxon>
        <taxon>Pezizomycetes</taxon>
        <taxon>Pezizales</taxon>
        <taxon>Tuberaceae</taxon>
        <taxon>Choiromyces</taxon>
    </lineage>
</organism>
<proteinExistence type="predicted"/>
<evidence type="ECO:0000313" key="3">
    <source>
        <dbReference type="EMBL" id="RPA91588.1"/>
    </source>
</evidence>
<protein>
    <recommendedName>
        <fullName evidence="2">Ig-like domain-containing protein</fullName>
    </recommendedName>
</protein>
<keyword evidence="1" id="KW-0732">Signal</keyword>